<evidence type="ECO:0000256" key="14">
    <source>
        <dbReference type="SAM" id="Coils"/>
    </source>
</evidence>
<feature type="compositionally biased region" description="Acidic residues" evidence="15">
    <location>
        <begin position="773"/>
        <end position="784"/>
    </location>
</feature>
<gene>
    <name evidence="18" type="ORF">Mgra_00001840</name>
</gene>
<feature type="compositionally biased region" description="Polar residues" evidence="15">
    <location>
        <begin position="569"/>
        <end position="582"/>
    </location>
</feature>
<feature type="domain" description="C2H2-type" evidence="17">
    <location>
        <begin position="1085"/>
        <end position="1105"/>
    </location>
</feature>
<evidence type="ECO:0000259" key="17">
    <source>
        <dbReference type="PROSITE" id="PS50157"/>
    </source>
</evidence>
<evidence type="ECO:0000256" key="11">
    <source>
        <dbReference type="PROSITE-ProRule" id="PRU00042"/>
    </source>
</evidence>
<keyword evidence="14" id="KW-0175">Coiled coil</keyword>
<feature type="compositionally biased region" description="Low complexity" evidence="15">
    <location>
        <begin position="659"/>
        <end position="683"/>
    </location>
</feature>
<evidence type="ECO:0000256" key="15">
    <source>
        <dbReference type="SAM" id="MobiDB-lite"/>
    </source>
</evidence>
<evidence type="ECO:0000256" key="5">
    <source>
        <dbReference type="ARBA" id="ARBA00022833"/>
    </source>
</evidence>
<comment type="subcellular location">
    <subcellularLocation>
        <location evidence="1 12 13">Nucleus</location>
    </subcellularLocation>
</comment>
<feature type="region of interest" description="Disordered" evidence="15">
    <location>
        <begin position="295"/>
        <end position="332"/>
    </location>
</feature>
<keyword evidence="4 11" id="KW-0863">Zinc-finger</keyword>
<dbReference type="PROSITE" id="PS50071">
    <property type="entry name" value="HOMEOBOX_2"/>
    <property type="match status" value="3"/>
</dbReference>
<evidence type="ECO:0000256" key="1">
    <source>
        <dbReference type="ARBA" id="ARBA00004123"/>
    </source>
</evidence>
<comment type="caution">
    <text evidence="18">The sequence shown here is derived from an EMBL/GenBank/DDBJ whole genome shotgun (WGS) entry which is preliminary data.</text>
</comment>
<dbReference type="SUPFAM" id="SSF57667">
    <property type="entry name" value="beta-beta-alpha zinc fingers"/>
    <property type="match status" value="1"/>
</dbReference>
<dbReference type="InterPro" id="IPR017970">
    <property type="entry name" value="Homeobox_CS"/>
</dbReference>
<feature type="DNA-binding region" description="Homeobox" evidence="12">
    <location>
        <begin position="996"/>
        <end position="1055"/>
    </location>
</feature>
<feature type="coiled-coil region" evidence="14">
    <location>
        <begin position="65"/>
        <end position="107"/>
    </location>
</feature>
<dbReference type="PROSITE" id="PS50157">
    <property type="entry name" value="ZINC_FINGER_C2H2_2"/>
    <property type="match status" value="2"/>
</dbReference>
<evidence type="ECO:0000256" key="12">
    <source>
        <dbReference type="PROSITE-ProRule" id="PRU00108"/>
    </source>
</evidence>
<dbReference type="GO" id="GO:0000981">
    <property type="term" value="F:DNA-binding transcription factor activity, RNA polymerase II-specific"/>
    <property type="evidence" value="ECO:0007669"/>
    <property type="project" value="InterPro"/>
</dbReference>
<feature type="region of interest" description="Disordered" evidence="15">
    <location>
        <begin position="767"/>
        <end position="832"/>
    </location>
</feature>
<feature type="domain" description="Homeobox" evidence="16">
    <location>
        <begin position="1355"/>
        <end position="1415"/>
    </location>
</feature>
<keyword evidence="8 12" id="KW-0371">Homeobox</keyword>
<evidence type="ECO:0000256" key="2">
    <source>
        <dbReference type="ARBA" id="ARBA00022723"/>
    </source>
</evidence>
<evidence type="ECO:0000313" key="19">
    <source>
        <dbReference type="Proteomes" id="UP000605970"/>
    </source>
</evidence>
<dbReference type="PROSITE" id="PS00027">
    <property type="entry name" value="HOMEOBOX_1"/>
    <property type="match status" value="1"/>
</dbReference>
<dbReference type="PROSITE" id="PS00028">
    <property type="entry name" value="ZINC_FINGER_C2H2_1"/>
    <property type="match status" value="2"/>
</dbReference>
<evidence type="ECO:0000256" key="10">
    <source>
        <dbReference type="ARBA" id="ARBA00023242"/>
    </source>
</evidence>
<dbReference type="SMART" id="SM00389">
    <property type="entry name" value="HOX"/>
    <property type="match status" value="3"/>
</dbReference>
<evidence type="ECO:0000256" key="4">
    <source>
        <dbReference type="ARBA" id="ARBA00022771"/>
    </source>
</evidence>
<dbReference type="Pfam" id="PF00046">
    <property type="entry name" value="Homeodomain"/>
    <property type="match status" value="3"/>
</dbReference>
<dbReference type="PANTHER" id="PTHR45891">
    <property type="entry name" value="ZINC FINGER HOMEOBOX PROTEIN"/>
    <property type="match status" value="1"/>
</dbReference>
<dbReference type="SUPFAM" id="SSF46689">
    <property type="entry name" value="Homeodomain-like"/>
    <property type="match status" value="3"/>
</dbReference>
<evidence type="ECO:0000256" key="7">
    <source>
        <dbReference type="ARBA" id="ARBA00023125"/>
    </source>
</evidence>
<evidence type="ECO:0000313" key="18">
    <source>
        <dbReference type="EMBL" id="KAF7638759.1"/>
    </source>
</evidence>
<dbReference type="InterPro" id="IPR036236">
    <property type="entry name" value="Znf_C2H2_sf"/>
</dbReference>
<protein>
    <recommendedName>
        <fullName evidence="20">Homeobox domain-containing protein</fullName>
    </recommendedName>
</protein>
<keyword evidence="3" id="KW-0677">Repeat</keyword>
<feature type="region of interest" description="Disordered" evidence="15">
    <location>
        <begin position="659"/>
        <end position="689"/>
    </location>
</feature>
<dbReference type="InterPro" id="IPR009057">
    <property type="entry name" value="Homeodomain-like_sf"/>
</dbReference>
<feature type="compositionally biased region" description="Basic and acidic residues" evidence="15">
    <location>
        <begin position="555"/>
        <end position="568"/>
    </location>
</feature>
<dbReference type="InterPro" id="IPR001356">
    <property type="entry name" value="HD"/>
</dbReference>
<keyword evidence="5" id="KW-0862">Zinc</keyword>
<dbReference type="GO" id="GO:0000978">
    <property type="term" value="F:RNA polymerase II cis-regulatory region sequence-specific DNA binding"/>
    <property type="evidence" value="ECO:0007669"/>
    <property type="project" value="TreeGrafter"/>
</dbReference>
<keyword evidence="9" id="KW-0804">Transcription</keyword>
<dbReference type="SMART" id="SM00451">
    <property type="entry name" value="ZnF_U1"/>
    <property type="match status" value="3"/>
</dbReference>
<keyword evidence="6" id="KW-0805">Transcription regulation</keyword>
<feature type="region of interest" description="Disordered" evidence="15">
    <location>
        <begin position="1483"/>
        <end position="1508"/>
    </location>
</feature>
<keyword evidence="19" id="KW-1185">Reference proteome</keyword>
<feature type="compositionally biased region" description="Low complexity" evidence="15">
    <location>
        <begin position="974"/>
        <end position="996"/>
    </location>
</feature>
<dbReference type="SMART" id="SM00355">
    <property type="entry name" value="ZnF_C2H2"/>
    <property type="match status" value="7"/>
</dbReference>
<feature type="domain" description="Homeobox" evidence="16">
    <location>
        <begin position="693"/>
        <end position="735"/>
    </location>
</feature>
<dbReference type="OrthoDB" id="6417226at2759"/>
<evidence type="ECO:0000256" key="6">
    <source>
        <dbReference type="ARBA" id="ARBA00023015"/>
    </source>
</evidence>
<evidence type="ECO:0000259" key="16">
    <source>
        <dbReference type="PROSITE" id="PS50071"/>
    </source>
</evidence>
<dbReference type="CDD" id="cd00086">
    <property type="entry name" value="homeodomain"/>
    <property type="match status" value="3"/>
</dbReference>
<evidence type="ECO:0000256" key="8">
    <source>
        <dbReference type="ARBA" id="ARBA00023155"/>
    </source>
</evidence>
<accession>A0A8T0A0C0</accession>
<proteinExistence type="predicted"/>
<dbReference type="EMBL" id="JABEBT010000010">
    <property type="protein sequence ID" value="KAF7638759.1"/>
    <property type="molecule type" value="Genomic_DNA"/>
</dbReference>
<evidence type="ECO:0000256" key="3">
    <source>
        <dbReference type="ARBA" id="ARBA00022737"/>
    </source>
</evidence>
<feature type="compositionally biased region" description="Basic and acidic residues" evidence="15">
    <location>
        <begin position="536"/>
        <end position="549"/>
    </location>
</feature>
<dbReference type="Proteomes" id="UP000605970">
    <property type="component" value="Unassembled WGS sequence"/>
</dbReference>
<keyword evidence="7 12" id="KW-0238">DNA-binding</keyword>
<dbReference type="InterPro" id="IPR013087">
    <property type="entry name" value="Znf_C2H2_type"/>
</dbReference>
<dbReference type="PANTHER" id="PTHR45891:SF3">
    <property type="entry name" value="ZINC FINGER PROTEIN 2"/>
    <property type="match status" value="1"/>
</dbReference>
<feature type="region of interest" description="Disordered" evidence="15">
    <location>
        <begin position="536"/>
        <end position="582"/>
    </location>
</feature>
<sequence>MDFNNNNDLNLSIQSSPSIEKEENIFEKLINELTIYCGLCNWNENGKEIINLALEHSNIHSEYLIDQTNNNNSEKEEIITNKLNEKINKTEKDLNKKEEEKKEEENFFCWKSFDKYLINAELAKYLNNNEDNNLIITTTTTTNSLVKCSFCSDEFDLIKLPKHITKEHNIPLNISQNLTQQIIKENKINSTNKLLEESIIYSPSTSLMANNNQIIQSINSEQIKEVEEKIYFEQLRAHSLSHSSSRFRLKRKNGNNLQFNSKQKIFCDICQETFETNDLLTEHFNSEKHLQKISEEMDEGTRSRLNSYSQFSTTSTSKHSKPSNKQFLNSRRNSNTNKYLPYICNICTLSFGQPGTLDTHLRSTAHAQRIVKLDELIKSRELNPQLPIFEQPEPHPPQKSIEDFLLEKKMQQKMGKLTTIQAAQQQTIPSTSTTKNSSEQNLFEFWKNSSSDQSNNLMINFMTQLFNNDTQQKNDDEEIDNFCTSQMSQIAQMMLNAQMTAAAASQFNSLNSEDGKIGLLDLFGIKNEEETNIKESEELNKSLYEEPQAKKPKTERKSKSHEKSENKKINQNTLINENSDQNGCFSQNNSTFGDLNNFASVLKALTSSSSSGFVDQLTTTDSIDPLSSQFSSNFSQNQLDDQTAFLMATMAAAVAQNNNNNGENQINQQTTTNSGTQSPSTQQKRARTRIGDDHYFDINNSPSEEQIKEMAKRTNLAEKVIKHWFRNTLFKERQRDKDSPYNFSIPPQMSIDLATYHKTGEAKIVPLIKQEEKEDNEDLDENEINNEKNNEGNSKLIENNEIKDYSEDEQENNGEDEEIDEENNQKEEKKLNNKKSFLIDNLENELINNNKQHYSSQLKSIETVAADLLANIGKQQINEEEKINNSFEGNQQIIPLLDENSFTNCFDTAGQFAQMMFSSAAAAVAAGIPPSFSSFADIINPFISSAIQQINSSSIPSCSSSINQRKEQQQQQPNNNNIVTTTNTNTNNGSGSTSGRRANRTRFTDFQLRTMQEFFDKQAYPKDDDLEMLSKKLGLSPRVIVVWFQNARQKARKVFEQQPHLLAHHSSIIEQVTEGRYSRTPSTNFQCKVCGQIFQRYLELIQHQQKICCFSSSSSSSVKIEEQNNNNNENIGEFNISDFLNGKLTTKIEQKQEEENLINCEDGEKKLLEQISPDENNSNEMILFKQLLAAAGCSQLNQIKLETSNDNDIINNQNNSVSSIGQCPFCSLQFICNEKLIKHISDDHLSISSLNSNNFEENNNKQNNSSSILDLTINNKIEEQENEERENNNYSIGEGELKEEYFISNDPSLSPNFNEEILSVESSSSLAATLLLPSLFGGQKTIIDVNQRQLNNNCGGNNSKRFRTHLTPMQVMKSLFHDYKTPSMQECDSLGKKIGLTKRVVQVWFQNTRAKERKNGNNNGESEELIPFCGSLFHCQICDLPIGNNLNNNNNNQQQQLLQEHIFNEKHIEKVKERCTQLKTTMKNEKREEGYEEEEQEEEKNNENNLIDWNNDELILEEENLQNNNNNQSTSSSLSPEQSLAAQLPYYALAAAAAAGGIGNIPINGLPLLYDPLLFGTPVSVLKVPESVSQQIINDMTSGKGESHFTQDGLEINELENKLGENFKILSCVDLEVGWGCSNCNNVFQQPELLQNHWKLICPNGEDIGPFRLIQTHYQCNPCQKNLEHRMISVLILQ</sequence>
<reference evidence="18" key="1">
    <citation type="journal article" date="2020" name="Ecol. Evol.">
        <title>Genome structure and content of the rice root-knot nematode (Meloidogyne graminicola).</title>
        <authorList>
            <person name="Phan N.T."/>
            <person name="Danchin E.G.J."/>
            <person name="Klopp C."/>
            <person name="Perfus-Barbeoch L."/>
            <person name="Kozlowski D.K."/>
            <person name="Koutsovoulos G.D."/>
            <person name="Lopez-Roques C."/>
            <person name="Bouchez O."/>
            <person name="Zahm M."/>
            <person name="Besnard G."/>
            <person name="Bellafiore S."/>
        </authorList>
    </citation>
    <scope>NUCLEOTIDE SEQUENCE</scope>
    <source>
        <strain evidence="18">VN-18</strain>
    </source>
</reference>
<feature type="region of interest" description="Disordered" evidence="15">
    <location>
        <begin position="957"/>
        <end position="999"/>
    </location>
</feature>
<dbReference type="InterPro" id="IPR003604">
    <property type="entry name" value="Matrin/U1-like-C_Znf_C2H2"/>
</dbReference>
<keyword evidence="2" id="KW-0479">Metal-binding</keyword>
<dbReference type="GO" id="GO:0008270">
    <property type="term" value="F:zinc ion binding"/>
    <property type="evidence" value="ECO:0007669"/>
    <property type="project" value="UniProtKB-KW"/>
</dbReference>
<evidence type="ECO:0000256" key="9">
    <source>
        <dbReference type="ARBA" id="ARBA00023163"/>
    </source>
</evidence>
<feature type="compositionally biased region" description="Acidic residues" evidence="15">
    <location>
        <begin position="806"/>
        <end position="822"/>
    </location>
</feature>
<organism evidence="18 19">
    <name type="scientific">Meloidogyne graminicola</name>
    <dbReference type="NCBI Taxonomy" id="189291"/>
    <lineage>
        <taxon>Eukaryota</taxon>
        <taxon>Metazoa</taxon>
        <taxon>Ecdysozoa</taxon>
        <taxon>Nematoda</taxon>
        <taxon>Chromadorea</taxon>
        <taxon>Rhabditida</taxon>
        <taxon>Tylenchina</taxon>
        <taxon>Tylenchomorpha</taxon>
        <taxon>Tylenchoidea</taxon>
        <taxon>Meloidogynidae</taxon>
        <taxon>Meloidogyninae</taxon>
        <taxon>Meloidogyne</taxon>
    </lineage>
</organism>
<feature type="compositionally biased region" description="Acidic residues" evidence="15">
    <location>
        <begin position="1490"/>
        <end position="1500"/>
    </location>
</feature>
<feature type="DNA-binding region" description="Homeobox" evidence="12">
    <location>
        <begin position="1357"/>
        <end position="1416"/>
    </location>
</feature>
<dbReference type="InterPro" id="IPR051968">
    <property type="entry name" value="ZnFinger_Homeobox_TR"/>
</dbReference>
<feature type="DNA-binding region" description="Homeobox" evidence="12">
    <location>
        <begin position="695"/>
        <end position="736"/>
    </location>
</feature>
<evidence type="ECO:0000256" key="13">
    <source>
        <dbReference type="RuleBase" id="RU000682"/>
    </source>
</evidence>
<feature type="domain" description="Homeobox" evidence="16">
    <location>
        <begin position="994"/>
        <end position="1054"/>
    </location>
</feature>
<evidence type="ECO:0008006" key="20">
    <source>
        <dbReference type="Google" id="ProtNLM"/>
    </source>
</evidence>
<dbReference type="FunFam" id="1.10.10.60:FF:000080">
    <property type="entry name" value="Zinc finger homeobox protein 2"/>
    <property type="match status" value="1"/>
</dbReference>
<name>A0A8T0A0C0_9BILA</name>
<dbReference type="GO" id="GO:0005634">
    <property type="term" value="C:nucleus"/>
    <property type="evidence" value="ECO:0007669"/>
    <property type="project" value="UniProtKB-SubCell"/>
</dbReference>
<feature type="domain" description="C2H2-type" evidence="17">
    <location>
        <begin position="342"/>
        <end position="367"/>
    </location>
</feature>
<dbReference type="Gene3D" id="1.10.10.60">
    <property type="entry name" value="Homeodomain-like"/>
    <property type="match status" value="3"/>
</dbReference>
<keyword evidence="10 12" id="KW-0539">Nucleus</keyword>